<accession>A0A7W7S2X2</accession>
<sequence>MQHDVVPSIREIGMTVTADDGLVMADTLALPAGNGPHPAVVLLCPGNLDREGSHSCVPTPGRRGAPRPSGHTTR</sequence>
<feature type="region of interest" description="Disordered" evidence="1">
    <location>
        <begin position="48"/>
        <end position="74"/>
    </location>
</feature>
<organism evidence="2 3">
    <name type="scientific">Streptosporangium album</name>
    <dbReference type="NCBI Taxonomy" id="47479"/>
    <lineage>
        <taxon>Bacteria</taxon>
        <taxon>Bacillati</taxon>
        <taxon>Actinomycetota</taxon>
        <taxon>Actinomycetes</taxon>
        <taxon>Streptosporangiales</taxon>
        <taxon>Streptosporangiaceae</taxon>
        <taxon>Streptosporangium</taxon>
    </lineage>
</organism>
<dbReference type="AlphaFoldDB" id="A0A7W7S2X2"/>
<keyword evidence="3" id="KW-1185">Reference proteome</keyword>
<name>A0A7W7S2X2_9ACTN</name>
<evidence type="ECO:0000256" key="1">
    <source>
        <dbReference type="SAM" id="MobiDB-lite"/>
    </source>
</evidence>
<dbReference type="InterPro" id="IPR029058">
    <property type="entry name" value="AB_hydrolase_fold"/>
</dbReference>
<comment type="caution">
    <text evidence="2">The sequence shown here is derived from an EMBL/GenBank/DDBJ whole genome shotgun (WGS) entry which is preliminary data.</text>
</comment>
<dbReference type="EMBL" id="JACHJU010000004">
    <property type="protein sequence ID" value="MBB4942949.1"/>
    <property type="molecule type" value="Genomic_DNA"/>
</dbReference>
<protein>
    <submittedName>
        <fullName evidence="2">Uncharacterized protein</fullName>
    </submittedName>
</protein>
<proteinExistence type="predicted"/>
<gene>
    <name evidence="2" type="ORF">FHR32_007349</name>
</gene>
<dbReference type="SUPFAM" id="SSF53474">
    <property type="entry name" value="alpha/beta-Hydrolases"/>
    <property type="match status" value="1"/>
</dbReference>
<dbReference type="Proteomes" id="UP000534286">
    <property type="component" value="Unassembled WGS sequence"/>
</dbReference>
<evidence type="ECO:0000313" key="3">
    <source>
        <dbReference type="Proteomes" id="UP000534286"/>
    </source>
</evidence>
<evidence type="ECO:0000313" key="2">
    <source>
        <dbReference type="EMBL" id="MBB4942949.1"/>
    </source>
</evidence>
<dbReference type="RefSeq" id="WP_184758873.1">
    <property type="nucleotide sequence ID" value="NZ_BAABEK010000067.1"/>
</dbReference>
<reference evidence="2 3" key="1">
    <citation type="submission" date="2020-08" db="EMBL/GenBank/DDBJ databases">
        <title>Sequencing the genomes of 1000 actinobacteria strains.</title>
        <authorList>
            <person name="Klenk H.-P."/>
        </authorList>
    </citation>
    <scope>NUCLEOTIDE SEQUENCE [LARGE SCALE GENOMIC DNA]</scope>
    <source>
        <strain evidence="2 3">DSM 43023</strain>
    </source>
</reference>